<dbReference type="GO" id="GO:0016020">
    <property type="term" value="C:membrane"/>
    <property type="evidence" value="ECO:0007669"/>
    <property type="project" value="UniProtKB-SubCell"/>
</dbReference>
<accession>A0A7L8EY97</accession>
<sequence>MVNLKTSALSPTIELGAQWPPMGIEAVNPFELPLLNTVERANISVWDKIAVWVKVLLYEQNLTFYSTYLETLNQAINYPLLREVRDNLISNVITSSVIFFWANNNLIKDNSAVASLRSKENNHHHCTEELYKWFVGFSDAESMFSISPIINNKNTKIEGFSFKFKIGLHKDDLDALNYIKSKLDIGYVYAYKDTQTFIVSNKEGINKLIYIFDKYPLNTSKYLDYICFKKAFILYDEKEKLTEELISQILELKHEMNTKRLDFSMPINYQILISKSWLLGFIEGDGSFSLARNTMEPVFSIKLTEKQLPVLIKIKEYLGNNLGLDFYSIHKLKCSQIITISSEKAIGNSKSLVTLMIKNVHLLNNYLIPYLSCEVFRTKKGQDFIDLKIICNAIYNGAQFKEELKSLILKLSYTMNNYILSTYSGSVESFSEDEGYLLINATPSIEHLSDGRQRDIVTKKVIHRRSSSSVYEIILPSGVVLIKGNLSEAAKIVGIGFNTLKKRMYVERLEGYSVEYKGHKIKRIAVFYPLKS</sequence>
<geneLocation type="mitochondrion" evidence="7"/>
<evidence type="ECO:0000313" key="7">
    <source>
        <dbReference type="EMBL" id="QOE17489.1"/>
    </source>
</evidence>
<dbReference type="EMBL" id="MW794306">
    <property type="protein sequence ID" value="QYB20234.1"/>
    <property type="molecule type" value="Genomic_DNA"/>
</dbReference>
<dbReference type="Pfam" id="PF00510">
    <property type="entry name" value="COX3"/>
    <property type="match status" value="1"/>
</dbReference>
<dbReference type="InterPro" id="IPR035973">
    <property type="entry name" value="Cyt_c_oxidase_su3-like_sf"/>
</dbReference>
<dbReference type="PANTHER" id="PTHR36181">
    <property type="entry name" value="INTRON-ENCODED ENDONUCLEASE AI3-RELATED"/>
    <property type="match status" value="1"/>
</dbReference>
<dbReference type="InterPro" id="IPR000298">
    <property type="entry name" value="Cyt_c_oxidase-like_su3"/>
</dbReference>
<dbReference type="EMBL" id="MW794308">
    <property type="protein sequence ID" value="QYB20404.1"/>
    <property type="molecule type" value="Genomic_DNA"/>
</dbReference>
<reference evidence="7" key="1">
    <citation type="journal article" date="2020" name="Sci. Rep.">
        <title>First characterization of the complete mitochondrial genome of fungal plant-pathogen Monilinia laxa which represents the mobile intron rich structure.</title>
        <authorList>
            <person name="Yildiz G."/>
            <person name="Ozkilinc H."/>
        </authorList>
    </citation>
    <scope>NUCLEOTIDE SEQUENCE</scope>
</reference>
<dbReference type="RefSeq" id="YP_009945125.1">
    <property type="nucleotide sequence ID" value="NC_051483.1"/>
</dbReference>
<evidence type="ECO:0000256" key="1">
    <source>
        <dbReference type="ARBA" id="ARBA00004141"/>
    </source>
</evidence>
<organism evidence="7">
    <name type="scientific">Monilinia laxa</name>
    <name type="common">Brown rot fungus</name>
    <name type="synonym">Sclerotinia laxa</name>
    <dbReference type="NCBI Taxonomy" id="61186"/>
    <lineage>
        <taxon>Eukaryota</taxon>
        <taxon>Fungi</taxon>
        <taxon>Dikarya</taxon>
        <taxon>Ascomycota</taxon>
        <taxon>Pezizomycotina</taxon>
        <taxon>Leotiomycetes</taxon>
        <taxon>Helotiales</taxon>
        <taxon>Sclerotiniaceae</taxon>
        <taxon>Monilinia</taxon>
    </lineage>
</organism>
<dbReference type="PANTHER" id="PTHR36181:SF2">
    <property type="entry name" value="INTRON-ENCODED ENDONUCLEASE AI3-RELATED"/>
    <property type="match status" value="1"/>
</dbReference>
<dbReference type="GO" id="GO:0005739">
    <property type="term" value="C:mitochondrion"/>
    <property type="evidence" value="ECO:0007669"/>
    <property type="project" value="UniProtKB-ARBA"/>
</dbReference>
<feature type="domain" description="Heme-copper oxidase subunit III family profile" evidence="5">
    <location>
        <begin position="6"/>
        <end position="38"/>
    </location>
</feature>
<dbReference type="EMBL" id="MW794303">
    <property type="protein sequence ID" value="QYB19991.1"/>
    <property type="molecule type" value="Genomic_DNA"/>
</dbReference>
<dbReference type="GeneID" id="60235981"/>
<keyword evidence="7" id="KW-0255">Endonuclease</keyword>
<proteinExistence type="predicted"/>
<protein>
    <submittedName>
        <fullName evidence="7">LAGLIDADG endonuclease</fullName>
    </submittedName>
</protein>
<keyword evidence="4" id="KW-0472">Membrane</keyword>
<evidence type="ECO:0000256" key="3">
    <source>
        <dbReference type="ARBA" id="ARBA00022989"/>
    </source>
</evidence>
<comment type="subcellular location">
    <subcellularLocation>
        <location evidence="1">Membrane</location>
        <topology evidence="1">Multi-pass membrane protein</topology>
    </subcellularLocation>
</comment>
<dbReference type="SUPFAM" id="SSF55608">
    <property type="entry name" value="Homing endonucleases"/>
    <property type="match status" value="2"/>
</dbReference>
<keyword evidence="7" id="KW-0496">Mitochondrion</keyword>
<dbReference type="EMBL" id="MW794302">
    <property type="protein sequence ID" value="QYB19906.1"/>
    <property type="molecule type" value="Genomic_DNA"/>
</dbReference>
<name>A0A7L8EY97_MONLA</name>
<dbReference type="GO" id="GO:0004519">
    <property type="term" value="F:endonuclease activity"/>
    <property type="evidence" value="ECO:0007669"/>
    <property type="project" value="UniProtKB-KW"/>
</dbReference>
<keyword evidence="2" id="KW-0812">Transmembrane</keyword>
<evidence type="ECO:0000259" key="6">
    <source>
        <dbReference type="Pfam" id="PF00961"/>
    </source>
</evidence>
<dbReference type="EMBL" id="MW794307">
    <property type="protein sequence ID" value="QYB20319.1"/>
    <property type="molecule type" value="Genomic_DNA"/>
</dbReference>
<feature type="domain" description="Homing endonuclease LAGLIDADG" evidence="6">
    <location>
        <begin position="278"/>
        <end position="391"/>
    </location>
</feature>
<gene>
    <name evidence="8" type="primary">HE</name>
</gene>
<dbReference type="Gene3D" id="3.10.28.10">
    <property type="entry name" value="Homing endonucleases"/>
    <property type="match status" value="2"/>
</dbReference>
<evidence type="ECO:0000313" key="8">
    <source>
        <dbReference type="EMBL" id="QYB19906.1"/>
    </source>
</evidence>
<evidence type="ECO:0000259" key="5">
    <source>
        <dbReference type="Pfam" id="PF00510"/>
    </source>
</evidence>
<dbReference type="AlphaFoldDB" id="A0A7L8EY97"/>
<dbReference type="GO" id="GO:0004129">
    <property type="term" value="F:cytochrome-c oxidase activity"/>
    <property type="evidence" value="ECO:0007669"/>
    <property type="project" value="InterPro"/>
</dbReference>
<dbReference type="Pfam" id="PF00961">
    <property type="entry name" value="LAGLIDADG_1"/>
    <property type="match status" value="2"/>
</dbReference>
<dbReference type="InterPro" id="IPR004860">
    <property type="entry name" value="LAGLIDADG_dom"/>
</dbReference>
<reference evidence="8" key="2">
    <citation type="journal article" date="2021" name="Front. Microbiol.">
        <title>Pan-Mitogenomics Approach Discovers Diversity and Dynamism in the Prominent Brown Rot Fungal Pathogens.</title>
        <authorList>
            <person name="Yildiz G."/>
            <person name="Ozkilinc H."/>
        </authorList>
    </citation>
    <scope>NUCLEOTIDE SEQUENCE</scope>
</reference>
<keyword evidence="3" id="KW-1133">Transmembrane helix</keyword>
<evidence type="ECO:0000256" key="2">
    <source>
        <dbReference type="ARBA" id="ARBA00022692"/>
    </source>
</evidence>
<dbReference type="EMBL" id="MW794305">
    <property type="protein sequence ID" value="QYB20083.1"/>
    <property type="molecule type" value="Genomic_DNA"/>
</dbReference>
<dbReference type="SUPFAM" id="SSF81452">
    <property type="entry name" value="Cytochrome c oxidase subunit III-like"/>
    <property type="match status" value="1"/>
</dbReference>
<feature type="domain" description="Homing endonuclease LAGLIDADG" evidence="6">
    <location>
        <begin position="135"/>
        <end position="231"/>
    </location>
</feature>
<dbReference type="EMBL" id="MN881998">
    <property type="protein sequence ID" value="QOE17489.1"/>
    <property type="molecule type" value="Genomic_DNA"/>
</dbReference>
<evidence type="ECO:0000256" key="4">
    <source>
        <dbReference type="ARBA" id="ARBA00023136"/>
    </source>
</evidence>
<dbReference type="InterPro" id="IPR027434">
    <property type="entry name" value="Homing_endonucl"/>
</dbReference>
<keyword evidence="7" id="KW-0540">Nuclease</keyword>
<keyword evidence="7" id="KW-0378">Hydrolase</keyword>
<dbReference type="InterPro" id="IPR051289">
    <property type="entry name" value="LAGLIDADG_Endonuclease"/>
</dbReference>